<dbReference type="InterPro" id="IPR050625">
    <property type="entry name" value="ParA/MinD_ATPase"/>
</dbReference>
<evidence type="ECO:0000313" key="4">
    <source>
        <dbReference type="Proteomes" id="UP000033684"/>
    </source>
</evidence>
<name>A0A0F3IK05_9GAMM</name>
<dbReference type="InterPro" id="IPR027417">
    <property type="entry name" value="P-loop_NTPase"/>
</dbReference>
<dbReference type="OrthoDB" id="5813333at2"/>
<dbReference type="GO" id="GO:0009898">
    <property type="term" value="C:cytoplasmic side of plasma membrane"/>
    <property type="evidence" value="ECO:0007669"/>
    <property type="project" value="TreeGrafter"/>
</dbReference>
<dbReference type="GO" id="GO:0016887">
    <property type="term" value="F:ATP hydrolysis activity"/>
    <property type="evidence" value="ECO:0007669"/>
    <property type="project" value="TreeGrafter"/>
</dbReference>
<dbReference type="Gene3D" id="3.40.50.300">
    <property type="entry name" value="P-loop containing nucleotide triphosphate hydrolases"/>
    <property type="match status" value="1"/>
</dbReference>
<dbReference type="GO" id="GO:0051782">
    <property type="term" value="P:negative regulation of cell division"/>
    <property type="evidence" value="ECO:0007669"/>
    <property type="project" value="TreeGrafter"/>
</dbReference>
<comment type="caution">
    <text evidence="3">The sequence shown here is derived from an EMBL/GenBank/DDBJ whole genome shotgun (WGS) entry which is preliminary data.</text>
</comment>
<accession>A0A0F3IK05</accession>
<dbReference type="PANTHER" id="PTHR43384">
    <property type="entry name" value="SEPTUM SITE-DETERMINING PROTEIN MIND HOMOLOG, CHLOROPLASTIC-RELATED"/>
    <property type="match status" value="1"/>
</dbReference>
<evidence type="ECO:0008006" key="5">
    <source>
        <dbReference type="Google" id="ProtNLM"/>
    </source>
</evidence>
<dbReference type="AlphaFoldDB" id="A0A0F3IK05"/>
<evidence type="ECO:0000256" key="1">
    <source>
        <dbReference type="ARBA" id="ARBA00022741"/>
    </source>
</evidence>
<dbReference type="EMBL" id="LAJX01000158">
    <property type="protein sequence ID" value="KJV05894.1"/>
    <property type="molecule type" value="Genomic_DNA"/>
</dbReference>
<gene>
    <name evidence="3" type="ORF">VZ94_14935</name>
</gene>
<keyword evidence="4" id="KW-1185">Reference proteome</keyword>
<evidence type="ECO:0000313" key="3">
    <source>
        <dbReference type="EMBL" id="KJV05894.1"/>
    </source>
</evidence>
<keyword evidence="1" id="KW-0547">Nucleotide-binding</keyword>
<dbReference type="Proteomes" id="UP000033684">
    <property type="component" value="Unassembled WGS sequence"/>
</dbReference>
<reference evidence="3 4" key="2">
    <citation type="journal article" date="2016" name="Microb. Ecol.">
        <title>Genome Characteristics of a Novel Type I Methanotroph (Sn10-6) Isolated from a Flooded Indian Rice Field.</title>
        <authorList>
            <person name="Rahalkar M.C."/>
            <person name="Pandit P.S."/>
            <person name="Dhakephalkar P.K."/>
            <person name="Pore S."/>
            <person name="Arora P."/>
            <person name="Kapse N."/>
        </authorList>
    </citation>
    <scope>NUCLEOTIDE SEQUENCE [LARGE SCALE GENOMIC DNA]</scope>
    <source>
        <strain evidence="3 4">Sn10-6</strain>
    </source>
</reference>
<evidence type="ECO:0000256" key="2">
    <source>
        <dbReference type="ARBA" id="ARBA00022840"/>
    </source>
</evidence>
<organism evidence="3 4">
    <name type="scientific">Methylocucumis oryzae</name>
    <dbReference type="NCBI Taxonomy" id="1632867"/>
    <lineage>
        <taxon>Bacteria</taxon>
        <taxon>Pseudomonadati</taxon>
        <taxon>Pseudomonadota</taxon>
        <taxon>Gammaproteobacteria</taxon>
        <taxon>Methylococcales</taxon>
        <taxon>Methylococcaceae</taxon>
        <taxon>Methylocucumis</taxon>
    </lineage>
</organism>
<dbReference type="PANTHER" id="PTHR43384:SF6">
    <property type="entry name" value="SEPTUM SITE-DETERMINING PROTEIN MIND HOMOLOG, CHLOROPLASTIC"/>
    <property type="match status" value="1"/>
</dbReference>
<reference evidence="4" key="1">
    <citation type="submission" date="2015-03" db="EMBL/GenBank/DDBJ databases">
        <title>Draft genome sequence of a novel methanotroph (Sn10-6) isolated from flooded ricefield rhizosphere in India.</title>
        <authorList>
            <person name="Pandit P.S."/>
            <person name="Pore S.D."/>
            <person name="Arora P."/>
            <person name="Kapse N.G."/>
            <person name="Dhakephalkar P.K."/>
            <person name="Rahalkar M.C."/>
        </authorList>
    </citation>
    <scope>NUCLEOTIDE SEQUENCE [LARGE SCALE GENOMIC DNA]</scope>
    <source>
        <strain evidence="4">Sn10-6</strain>
    </source>
</reference>
<keyword evidence="2" id="KW-0067">ATP-binding</keyword>
<dbReference type="RefSeq" id="WP_045779842.1">
    <property type="nucleotide sequence ID" value="NZ_LAJX01000158.1"/>
</dbReference>
<proteinExistence type="predicted"/>
<dbReference type="GO" id="GO:0005829">
    <property type="term" value="C:cytosol"/>
    <property type="evidence" value="ECO:0007669"/>
    <property type="project" value="TreeGrafter"/>
</dbReference>
<dbReference type="GO" id="GO:0005524">
    <property type="term" value="F:ATP binding"/>
    <property type="evidence" value="ECO:0007669"/>
    <property type="project" value="UniProtKB-KW"/>
</dbReference>
<sequence>MPNQIGLPGDLPVSLLKQLLDLMMMSFKVIVIDLPRLVDPIMSCVVDHADKLVVCVQQDVANLRDAQRLLRILQQDMEFPEERIVIAVNRYQAISPIQLEDIQQSLKVAAVYSIPNDYARVSHALNLGVPLLEQVPNAPITQALVKLVNELLGIQPPLKKNLMRDFFARLAK</sequence>
<protein>
    <recommendedName>
        <fullName evidence="5">AAA domain-containing protein</fullName>
    </recommendedName>
</protein>
<dbReference type="SUPFAM" id="SSF52540">
    <property type="entry name" value="P-loop containing nucleoside triphosphate hydrolases"/>
    <property type="match status" value="1"/>
</dbReference>